<gene>
    <name evidence="2" type="ORF">E6O75_ATG02389</name>
</gene>
<dbReference type="Proteomes" id="UP000298493">
    <property type="component" value="Unassembled WGS sequence"/>
</dbReference>
<dbReference type="AlphaFoldDB" id="A0A4Z1PNQ0"/>
<feature type="signal peptide" evidence="1">
    <location>
        <begin position="1"/>
        <end position="29"/>
    </location>
</feature>
<keyword evidence="1" id="KW-0732">Signal</keyword>
<protein>
    <submittedName>
        <fullName evidence="2">Uncharacterized protein</fullName>
    </submittedName>
</protein>
<dbReference type="EMBL" id="SNSC02000005">
    <property type="protein sequence ID" value="TID24024.1"/>
    <property type="molecule type" value="Genomic_DNA"/>
</dbReference>
<reference evidence="2 3" key="1">
    <citation type="submission" date="2019-04" db="EMBL/GenBank/DDBJ databases">
        <title>High contiguity whole genome sequence and gene annotation resource for two Venturia nashicola isolates.</title>
        <authorList>
            <person name="Prokchorchik M."/>
            <person name="Won K."/>
            <person name="Lee Y."/>
            <person name="Choi E.D."/>
            <person name="Segonzac C."/>
            <person name="Sohn K.H."/>
        </authorList>
    </citation>
    <scope>NUCLEOTIDE SEQUENCE [LARGE SCALE GENOMIC DNA]</scope>
    <source>
        <strain evidence="2 3">PRI2</strain>
    </source>
</reference>
<keyword evidence="3" id="KW-1185">Reference proteome</keyword>
<comment type="caution">
    <text evidence="2">The sequence shown here is derived from an EMBL/GenBank/DDBJ whole genome shotgun (WGS) entry which is preliminary data.</text>
</comment>
<evidence type="ECO:0000313" key="3">
    <source>
        <dbReference type="Proteomes" id="UP000298493"/>
    </source>
</evidence>
<organism evidence="2 3">
    <name type="scientific">Venturia nashicola</name>
    <dbReference type="NCBI Taxonomy" id="86259"/>
    <lineage>
        <taxon>Eukaryota</taxon>
        <taxon>Fungi</taxon>
        <taxon>Dikarya</taxon>
        <taxon>Ascomycota</taxon>
        <taxon>Pezizomycotina</taxon>
        <taxon>Dothideomycetes</taxon>
        <taxon>Pleosporomycetidae</taxon>
        <taxon>Venturiales</taxon>
        <taxon>Venturiaceae</taxon>
        <taxon>Venturia</taxon>
    </lineage>
</organism>
<proteinExistence type="predicted"/>
<sequence length="242" mass="26961">MARSQSLLKLFTILLFGSLFFLFVQNAVATPITAVSTPNNHLTGPETFYERDDPLELEDFQDGIQTEATQVSRGFLPGLGKALGKITKIVPKIINKFKGKPKIPPPIYPSYAAIEAAMNTQGKPVVFFSNSVPKNAALELAEAVDGVFLRKTLPRFYLKKQTNVDDPENKLHTEFLKRCSLALARKSSGTVYLVTSRAGGPRSDSFWTRIEEPALLVNPAVTKIIRVDSEDTKIWNDYWDRA</sequence>
<evidence type="ECO:0000313" key="2">
    <source>
        <dbReference type="EMBL" id="TID24024.1"/>
    </source>
</evidence>
<feature type="chain" id="PRO_5021412888" evidence="1">
    <location>
        <begin position="30"/>
        <end position="242"/>
    </location>
</feature>
<evidence type="ECO:0000256" key="1">
    <source>
        <dbReference type="SAM" id="SignalP"/>
    </source>
</evidence>
<accession>A0A4Z1PNQ0</accession>
<name>A0A4Z1PNQ0_9PEZI</name>